<dbReference type="EMBL" id="CAJNOR010005084">
    <property type="protein sequence ID" value="CAF1544345.1"/>
    <property type="molecule type" value="Genomic_DNA"/>
</dbReference>
<dbReference type="InterPro" id="IPR018247">
    <property type="entry name" value="EF_Hand_1_Ca_BS"/>
</dbReference>
<feature type="compositionally biased region" description="Pro residues" evidence="3">
    <location>
        <begin position="384"/>
        <end position="396"/>
    </location>
</feature>
<dbReference type="Proteomes" id="UP000663828">
    <property type="component" value="Unassembled WGS sequence"/>
</dbReference>
<feature type="compositionally biased region" description="Low complexity" evidence="3">
    <location>
        <begin position="215"/>
        <end position="225"/>
    </location>
</feature>
<keyword evidence="1" id="KW-0106">Calcium</keyword>
<feature type="compositionally biased region" description="Low complexity" evidence="3">
    <location>
        <begin position="421"/>
        <end position="431"/>
    </location>
</feature>
<reference evidence="8" key="1">
    <citation type="submission" date="2021-02" db="EMBL/GenBank/DDBJ databases">
        <authorList>
            <person name="Nowell W R."/>
        </authorList>
    </citation>
    <scope>NUCLEOTIDE SEQUENCE</scope>
</reference>
<dbReference type="AlphaFoldDB" id="A0A815W7N7"/>
<dbReference type="CDD" id="cd00052">
    <property type="entry name" value="EH"/>
    <property type="match status" value="1"/>
</dbReference>
<evidence type="ECO:0000313" key="7">
    <source>
        <dbReference type="EMBL" id="CAF1047138.1"/>
    </source>
</evidence>
<dbReference type="InterPro" id="IPR011992">
    <property type="entry name" value="EF-hand-dom_pair"/>
</dbReference>
<dbReference type="Proteomes" id="UP000663852">
    <property type="component" value="Unassembled WGS sequence"/>
</dbReference>
<protein>
    <submittedName>
        <fullName evidence="8">Uncharacterized protein</fullName>
    </submittedName>
</protein>
<feature type="coiled-coil region" evidence="2">
    <location>
        <begin position="490"/>
        <end position="524"/>
    </location>
</feature>
<feature type="compositionally biased region" description="Polar residues" evidence="3">
    <location>
        <begin position="438"/>
        <end position="451"/>
    </location>
</feature>
<dbReference type="GO" id="GO:0006897">
    <property type="term" value="P:endocytosis"/>
    <property type="evidence" value="ECO:0007669"/>
    <property type="project" value="TreeGrafter"/>
</dbReference>
<feature type="signal peptide" evidence="4">
    <location>
        <begin position="1"/>
        <end position="21"/>
    </location>
</feature>
<evidence type="ECO:0000256" key="3">
    <source>
        <dbReference type="SAM" id="MobiDB-lite"/>
    </source>
</evidence>
<evidence type="ECO:0000259" key="6">
    <source>
        <dbReference type="PROSITE" id="PS50222"/>
    </source>
</evidence>
<dbReference type="PROSITE" id="PS00018">
    <property type="entry name" value="EF_HAND_1"/>
    <property type="match status" value="1"/>
</dbReference>
<dbReference type="GO" id="GO:0005737">
    <property type="term" value="C:cytoplasm"/>
    <property type="evidence" value="ECO:0007669"/>
    <property type="project" value="TreeGrafter"/>
</dbReference>
<dbReference type="PROSITE" id="PS50222">
    <property type="entry name" value="EF_HAND_2"/>
    <property type="match status" value="1"/>
</dbReference>
<gene>
    <name evidence="7" type="ORF">EDS130_LOCUS17230</name>
    <name evidence="8" type="ORF">XAT740_LOCUS42412</name>
</gene>
<dbReference type="SMART" id="SM00027">
    <property type="entry name" value="EH"/>
    <property type="match status" value="1"/>
</dbReference>
<keyword evidence="9" id="KW-1185">Reference proteome</keyword>
<evidence type="ECO:0000313" key="9">
    <source>
        <dbReference type="Proteomes" id="UP000663828"/>
    </source>
</evidence>
<feature type="region of interest" description="Disordered" evidence="3">
    <location>
        <begin position="205"/>
        <end position="240"/>
    </location>
</feature>
<feature type="region of interest" description="Disordered" evidence="3">
    <location>
        <begin position="381"/>
        <end position="451"/>
    </location>
</feature>
<feature type="compositionally biased region" description="Acidic residues" evidence="3">
    <location>
        <begin position="226"/>
        <end position="235"/>
    </location>
</feature>
<dbReference type="OrthoDB" id="10045710at2759"/>
<dbReference type="PANTHER" id="PTHR11216:SF174">
    <property type="entry name" value="GH06923P"/>
    <property type="match status" value="1"/>
</dbReference>
<evidence type="ECO:0000313" key="8">
    <source>
        <dbReference type="EMBL" id="CAF1544345.1"/>
    </source>
</evidence>
<keyword evidence="2" id="KW-0175">Coiled coil</keyword>
<evidence type="ECO:0000259" key="5">
    <source>
        <dbReference type="PROSITE" id="PS50031"/>
    </source>
</evidence>
<feature type="chain" id="PRO_5036229185" evidence="4">
    <location>
        <begin position="22"/>
        <end position="533"/>
    </location>
</feature>
<accession>A0A815W7N7</accession>
<dbReference type="GO" id="GO:0005509">
    <property type="term" value="F:calcium ion binding"/>
    <property type="evidence" value="ECO:0007669"/>
    <property type="project" value="InterPro"/>
</dbReference>
<feature type="domain" description="EF-hand" evidence="6">
    <location>
        <begin position="282"/>
        <end position="317"/>
    </location>
</feature>
<dbReference type="SMART" id="SM00054">
    <property type="entry name" value="EFh"/>
    <property type="match status" value="1"/>
</dbReference>
<dbReference type="PROSITE" id="PS50031">
    <property type="entry name" value="EH"/>
    <property type="match status" value="1"/>
</dbReference>
<comment type="caution">
    <text evidence="8">The sequence shown here is derived from an EMBL/GenBank/DDBJ whole genome shotgun (WGS) entry which is preliminary data.</text>
</comment>
<dbReference type="InterPro" id="IPR002048">
    <property type="entry name" value="EF_hand_dom"/>
</dbReference>
<feature type="domain" description="EH" evidence="5">
    <location>
        <begin position="249"/>
        <end position="333"/>
    </location>
</feature>
<dbReference type="Gene3D" id="1.10.238.10">
    <property type="entry name" value="EF-hand"/>
    <property type="match status" value="1"/>
</dbReference>
<organism evidence="8 9">
    <name type="scientific">Adineta ricciae</name>
    <name type="common">Rotifer</name>
    <dbReference type="NCBI Taxonomy" id="249248"/>
    <lineage>
        <taxon>Eukaryota</taxon>
        <taxon>Metazoa</taxon>
        <taxon>Spiralia</taxon>
        <taxon>Gnathifera</taxon>
        <taxon>Rotifera</taxon>
        <taxon>Eurotatoria</taxon>
        <taxon>Bdelloidea</taxon>
        <taxon>Adinetida</taxon>
        <taxon>Adinetidae</taxon>
        <taxon>Adineta</taxon>
    </lineage>
</organism>
<proteinExistence type="predicted"/>
<dbReference type="Pfam" id="PF12763">
    <property type="entry name" value="EH"/>
    <property type="match status" value="1"/>
</dbReference>
<dbReference type="SUPFAM" id="SSF47473">
    <property type="entry name" value="EF-hand"/>
    <property type="match status" value="1"/>
</dbReference>
<keyword evidence="4" id="KW-0732">Signal</keyword>
<dbReference type="PANTHER" id="PTHR11216">
    <property type="entry name" value="EH DOMAIN"/>
    <property type="match status" value="1"/>
</dbReference>
<evidence type="ECO:0000256" key="2">
    <source>
        <dbReference type="SAM" id="Coils"/>
    </source>
</evidence>
<dbReference type="EMBL" id="CAJNOJ010000077">
    <property type="protein sequence ID" value="CAF1047138.1"/>
    <property type="molecule type" value="Genomic_DNA"/>
</dbReference>
<dbReference type="GO" id="GO:0005886">
    <property type="term" value="C:plasma membrane"/>
    <property type="evidence" value="ECO:0007669"/>
    <property type="project" value="TreeGrafter"/>
</dbReference>
<dbReference type="GO" id="GO:0016197">
    <property type="term" value="P:endosomal transport"/>
    <property type="evidence" value="ECO:0007669"/>
    <property type="project" value="TreeGrafter"/>
</dbReference>
<evidence type="ECO:0000256" key="4">
    <source>
        <dbReference type="SAM" id="SignalP"/>
    </source>
</evidence>
<sequence>MSKYFIIILFLIAINIVPTNAVIRVCNDGAYIAKCYLESRSLNFGFRIRRQDTGLFPVAQCATMDVPIEAFWNRLECKELAFIAIYKSIFVQEFASAMFSLDFFFTPVSKEKQSDLFNMTTSDGVTVRHPPISISDIHPRLDIDTISILSSQSDSIQHLSYNESDDEGKGLVGSTSARLHDSINQTYQPSALKKDWIMYLTKPTDSNHAKHHQSSSDNESSSSISDGDDDDDESEQGYIEDPWTINIVQREYYTKQFQNLQSDITKVINGHIAKEFFERSNLPTSELSQIWNLSDVNHDGALSLAEFCTAMHLVVLRLNGFQLPDELPSQLQPFTPLIDLSDSTATDNWATFQQKTDSPKQFTYAQPIADNHRIVAPVAVRLSPPLPPPPPPPPQSSAPAQTTKPPPLPPRTSVNDTPQRNLNNNTSTNTTPHLYNRTRPSMTSPPVHQQSDPNVLLGQIRDLLQPDHLQELSSIISTSSTSNEQFDSALSQVKTRNSILKAQLKHWEDRLTDLIDKRISLELQLKVQQQHHQ</sequence>
<evidence type="ECO:0000256" key="1">
    <source>
        <dbReference type="ARBA" id="ARBA00022837"/>
    </source>
</evidence>
<name>A0A815W7N7_ADIRI</name>
<dbReference type="InterPro" id="IPR000261">
    <property type="entry name" value="EH_dom"/>
</dbReference>